<dbReference type="OrthoDB" id="9768696at2"/>
<keyword evidence="1" id="KW-0547">Nucleotide-binding</keyword>
<dbReference type="PANTHER" id="PTHR43309:SF3">
    <property type="entry name" value="5-OXOPROLINASE SUBUNIT C"/>
    <property type="match status" value="1"/>
</dbReference>
<dbReference type="InterPro" id="IPR052708">
    <property type="entry name" value="PxpC"/>
</dbReference>
<protein>
    <submittedName>
        <fullName evidence="5">Antagonist of KipI</fullName>
    </submittedName>
</protein>
<gene>
    <name evidence="5" type="ORF">SAMN04487965_3478</name>
</gene>
<dbReference type="EMBL" id="FQVA01000008">
    <property type="protein sequence ID" value="SHG19037.1"/>
    <property type="molecule type" value="Genomic_DNA"/>
</dbReference>
<dbReference type="RefSeq" id="WP_073277547.1">
    <property type="nucleotide sequence ID" value="NZ_FQVA01000008.1"/>
</dbReference>
<dbReference type="Pfam" id="PF02626">
    <property type="entry name" value="CT_A_B"/>
    <property type="match status" value="1"/>
</dbReference>
<dbReference type="NCBIfam" id="TIGR00724">
    <property type="entry name" value="urea_amlyse_rel"/>
    <property type="match status" value="1"/>
</dbReference>
<dbReference type="STRING" id="494016.SAMN04487965_3478"/>
<evidence type="ECO:0000313" key="5">
    <source>
        <dbReference type="EMBL" id="SHG19037.1"/>
    </source>
</evidence>
<dbReference type="GO" id="GO:0005524">
    <property type="term" value="F:ATP binding"/>
    <property type="evidence" value="ECO:0007669"/>
    <property type="project" value="UniProtKB-KW"/>
</dbReference>
<dbReference type="SMART" id="SM00797">
    <property type="entry name" value="AHS2"/>
    <property type="match status" value="1"/>
</dbReference>
<keyword evidence="6" id="KW-1185">Reference proteome</keyword>
<keyword evidence="3" id="KW-0067">ATP-binding</keyword>
<dbReference type="InterPro" id="IPR003778">
    <property type="entry name" value="CT_A_B"/>
</dbReference>
<accession>A0A1M5HSX4</accession>
<evidence type="ECO:0000256" key="1">
    <source>
        <dbReference type="ARBA" id="ARBA00022741"/>
    </source>
</evidence>
<dbReference type="Gene3D" id="2.40.100.10">
    <property type="entry name" value="Cyclophilin-like"/>
    <property type="match status" value="1"/>
</dbReference>
<dbReference type="SUPFAM" id="SSF50891">
    <property type="entry name" value="Cyclophilin-like"/>
    <property type="match status" value="1"/>
</dbReference>
<dbReference type="PANTHER" id="PTHR43309">
    <property type="entry name" value="5-OXOPROLINASE SUBUNIT C"/>
    <property type="match status" value="1"/>
</dbReference>
<feature type="domain" description="Carboxyltransferase" evidence="4">
    <location>
        <begin position="24"/>
        <end position="303"/>
    </location>
</feature>
<evidence type="ECO:0000259" key="4">
    <source>
        <dbReference type="SMART" id="SM00797"/>
    </source>
</evidence>
<evidence type="ECO:0000256" key="2">
    <source>
        <dbReference type="ARBA" id="ARBA00022801"/>
    </source>
</evidence>
<keyword evidence="2" id="KW-0378">Hydrolase</keyword>
<sequence length="312" mass="34114">MTMRFLRAGLQTSVQDLGRFGLMRYGISRGGAADPMAMRLANLLLGNPMDNPVLEVTLAGPTIEFEDEISVAVVGAHFELTLNEESVGCNEVLQIRRGDILSFGQLLSGARAYIAFSGAMDLPKVFGSCGSNLLGRFGGVNDRAIQRGDSIRFSRIKSVAHRRLEEHFQLKYTGHPQLRVITGAEAHCFDKQAVDDFYNQAYQVSAQSNRMGVRLSGSALDTEEIPQQISSGLCPGTVQIPPDGQPIVSFVEGQTIGGYPRIAHVISADLHMVGQLKTNDRINFLQVTQEHAREILAGKFRLLEQLRAELSG</sequence>
<organism evidence="5 6">
    <name type="scientific">Microbulbifer donghaiensis</name>
    <dbReference type="NCBI Taxonomy" id="494016"/>
    <lineage>
        <taxon>Bacteria</taxon>
        <taxon>Pseudomonadati</taxon>
        <taxon>Pseudomonadota</taxon>
        <taxon>Gammaproteobacteria</taxon>
        <taxon>Cellvibrionales</taxon>
        <taxon>Microbulbiferaceae</taxon>
        <taxon>Microbulbifer</taxon>
    </lineage>
</organism>
<dbReference type="AlphaFoldDB" id="A0A1M5HSX4"/>
<name>A0A1M5HSX4_9GAMM</name>
<dbReference type="InterPro" id="IPR029000">
    <property type="entry name" value="Cyclophilin-like_dom_sf"/>
</dbReference>
<dbReference type="Proteomes" id="UP000184170">
    <property type="component" value="Unassembled WGS sequence"/>
</dbReference>
<reference evidence="6" key="1">
    <citation type="submission" date="2016-11" db="EMBL/GenBank/DDBJ databases">
        <authorList>
            <person name="Varghese N."/>
            <person name="Submissions S."/>
        </authorList>
    </citation>
    <scope>NUCLEOTIDE SEQUENCE [LARGE SCALE GENOMIC DNA]</scope>
    <source>
        <strain evidence="6">CGMCC 1.7063</strain>
    </source>
</reference>
<dbReference type="GO" id="GO:0016787">
    <property type="term" value="F:hydrolase activity"/>
    <property type="evidence" value="ECO:0007669"/>
    <property type="project" value="UniProtKB-KW"/>
</dbReference>
<evidence type="ECO:0000313" key="6">
    <source>
        <dbReference type="Proteomes" id="UP000184170"/>
    </source>
</evidence>
<proteinExistence type="predicted"/>
<evidence type="ECO:0000256" key="3">
    <source>
        <dbReference type="ARBA" id="ARBA00022840"/>
    </source>
</evidence>